<dbReference type="Pfam" id="PF18306">
    <property type="entry name" value="LDcluster4"/>
    <property type="match status" value="1"/>
</dbReference>
<dbReference type="AlphaFoldDB" id="A0A1H3R7I0"/>
<dbReference type="Gene3D" id="3.40.50.450">
    <property type="match status" value="1"/>
</dbReference>
<keyword evidence="1" id="KW-1133">Transmembrane helix</keyword>
<dbReference type="InterPro" id="IPR041164">
    <property type="entry name" value="LDcluster4"/>
</dbReference>
<dbReference type="PANTHER" id="PTHR43393:SF3">
    <property type="entry name" value="LYSINE DECARBOXYLASE-LIKE PROTEIN"/>
    <property type="match status" value="1"/>
</dbReference>
<keyword evidence="3" id="KW-1185">Reference proteome</keyword>
<dbReference type="SUPFAM" id="SSF102405">
    <property type="entry name" value="MCP/YpsA-like"/>
    <property type="match status" value="1"/>
</dbReference>
<organism evidence="2 3">
    <name type="scientific">Geodermatophilus africanus</name>
    <dbReference type="NCBI Taxonomy" id="1137993"/>
    <lineage>
        <taxon>Bacteria</taxon>
        <taxon>Bacillati</taxon>
        <taxon>Actinomycetota</taxon>
        <taxon>Actinomycetes</taxon>
        <taxon>Geodermatophilales</taxon>
        <taxon>Geodermatophilaceae</taxon>
        <taxon>Geodermatophilus</taxon>
    </lineage>
</organism>
<dbReference type="PANTHER" id="PTHR43393">
    <property type="entry name" value="CYTOKININ RIBOSIDE 5'-MONOPHOSPHATE PHOSPHORIBOHYDROLASE"/>
    <property type="match status" value="1"/>
</dbReference>
<gene>
    <name evidence="2" type="ORF">SAMN05660209_05036</name>
</gene>
<evidence type="ECO:0000256" key="1">
    <source>
        <dbReference type="SAM" id="Phobius"/>
    </source>
</evidence>
<dbReference type="InterPro" id="IPR052341">
    <property type="entry name" value="LOG_family_nucleotidases"/>
</dbReference>
<dbReference type="GO" id="GO:0005829">
    <property type="term" value="C:cytosol"/>
    <property type="evidence" value="ECO:0007669"/>
    <property type="project" value="TreeGrafter"/>
</dbReference>
<dbReference type="EMBL" id="FNOT01000030">
    <property type="protein sequence ID" value="SDZ20929.1"/>
    <property type="molecule type" value="Genomic_DNA"/>
</dbReference>
<evidence type="ECO:0000313" key="3">
    <source>
        <dbReference type="Proteomes" id="UP000198921"/>
    </source>
</evidence>
<proteinExistence type="predicted"/>
<keyword evidence="1" id="KW-0812">Transmembrane</keyword>
<evidence type="ECO:0000313" key="2">
    <source>
        <dbReference type="EMBL" id="SDZ20929.1"/>
    </source>
</evidence>
<protein>
    <submittedName>
        <fullName evidence="2">TIGR00725 family protein</fullName>
    </submittedName>
</protein>
<sequence>MTVSRQRQPRLFTLARRQSYLVAALGLVAGGMIVLALFGGRVDWGEELGSTLLSAGLFAAVWQVAVDRWQRQALAETLRSVMTETEAGLALQEVRIRDIARSDLEKMLRGAQELSAVCLFDSRWLDPWAPVLNGFVAAGGRARFCAPDPEDGRLMAMLAGRHNFENPVDFQIAVRKLLDRIGRLATAHPDRVQVRTVVAPGPSYTAYLMLRDDGRGVGMTRMYNHRMHEGRQLVEKTFAQGGDLFAHHQDDFQSLWSKAGRYPRLSRRSDLGVRIGVIGPGTASADIRKAAHDVGRLLGNEADVVIVGGGLRGVMEAAPAGAKAARADARCVGYLPGLDLREANEFITEPIATGLGEGRDLALVDDCDAVIAIGFNEGTLMEAAYARKMGVPVYGIHFPVITMPDGLPLVQAARGPKPAVSSALKDARSRARA</sequence>
<feature type="transmembrane region" description="Helical" evidence="1">
    <location>
        <begin position="20"/>
        <end position="42"/>
    </location>
</feature>
<keyword evidence="1" id="KW-0472">Membrane</keyword>
<reference evidence="3" key="1">
    <citation type="submission" date="2016-10" db="EMBL/GenBank/DDBJ databases">
        <authorList>
            <person name="Varghese N."/>
            <person name="Submissions S."/>
        </authorList>
    </citation>
    <scope>NUCLEOTIDE SEQUENCE [LARGE SCALE GENOMIC DNA]</scope>
    <source>
        <strain evidence="3">DSM 45422</strain>
    </source>
</reference>
<accession>A0A1H3R7I0</accession>
<name>A0A1H3R7I0_9ACTN</name>
<dbReference type="Proteomes" id="UP000198921">
    <property type="component" value="Unassembled WGS sequence"/>
</dbReference>